<dbReference type="CDD" id="cd01092">
    <property type="entry name" value="APP-like"/>
    <property type="match status" value="1"/>
</dbReference>
<reference evidence="7 9" key="2">
    <citation type="journal article" date="2018" name="Genome Announc.">
        <title>Fifty-Six Draft Genome Sequences of 10 Lactobacillus Species from 22 Commercial Dietary Supplements.</title>
        <authorList>
            <person name="Gangiredla J."/>
            <person name="Barnaba T.J."/>
            <person name="Mammel M.K."/>
            <person name="Lacher D.W."/>
            <person name="Elkins C.A."/>
            <person name="Lampel K.A."/>
            <person name="Whitehouse C.A."/>
            <person name="Tartera C."/>
        </authorList>
    </citation>
    <scope>NUCLEOTIDE SEQUENCE [LARGE SCALE GENOMIC DNA]</scope>
    <source>
        <strain evidence="7 9">DS11_12</strain>
    </source>
</reference>
<evidence type="ECO:0000313" key="8">
    <source>
        <dbReference type="Proteomes" id="UP000029488"/>
    </source>
</evidence>
<dbReference type="GO" id="GO:0004177">
    <property type="term" value="F:aminopeptidase activity"/>
    <property type="evidence" value="ECO:0007669"/>
    <property type="project" value="UniProtKB-KW"/>
</dbReference>
<dbReference type="InterPro" id="IPR001131">
    <property type="entry name" value="Peptidase_M24B_aminopep-P_CS"/>
</dbReference>
<sequence>MTTFQERRNRLRNLMSQMSVDAYLITNRFNIYYLSGYTGDDGVVLVTEQSAYIITDSRFEEQIKTENPDIDSIITRDYLGEALNVVAKENCVALAFESTLDYESFDYLDENASSDVVALTKVIEKMRAVKDEDEISTIRKACQLSRKGYEHILTKVHAGVTEKEMALELDYYLRKNGAAEASFETIFASGDRTALPHATYSDKKIVEGELVTCDFGYYFDHYTSDITRTFVVGKASDEIRKIYDIVKVAKEKTIEAIKAGISSKELDEIGRGYIKEQGYGEYFTHGMGHGIGLDIHELPNISYSYPDVLEAGEIVTIEPGIYIPGLGGVRIEDDILVTEKGYENLTDFKQDLIEISN</sequence>
<dbReference type="KEGG" id="lsj:LSJ_1072c"/>
<evidence type="ECO:0000313" key="7">
    <source>
        <dbReference type="EMBL" id="PTR97417.1"/>
    </source>
</evidence>
<keyword evidence="7" id="KW-0031">Aminopeptidase</keyword>
<protein>
    <submittedName>
        <fullName evidence="7">Aminopeptidase P family protein</fullName>
    </submittedName>
    <submittedName>
        <fullName evidence="6">Xaa-Pro dipeptidase</fullName>
        <ecNumber evidence="6">3.4.13.9</ecNumber>
    </submittedName>
</protein>
<dbReference type="Proteomes" id="UP000029488">
    <property type="component" value="Chromosome"/>
</dbReference>
<evidence type="ECO:0000313" key="6">
    <source>
        <dbReference type="EMBL" id="AIR10746.1"/>
    </source>
</evidence>
<dbReference type="EMBL" id="QAGV01000002">
    <property type="protein sequence ID" value="PTR97417.1"/>
    <property type="molecule type" value="Genomic_DNA"/>
</dbReference>
<dbReference type="SUPFAM" id="SSF53092">
    <property type="entry name" value="Creatinase/prolidase N-terminal domain"/>
    <property type="match status" value="1"/>
</dbReference>
<dbReference type="PANTHER" id="PTHR46112:SF3">
    <property type="entry name" value="AMINOPEPTIDASE YPDF"/>
    <property type="match status" value="1"/>
</dbReference>
<dbReference type="GO" id="GO:0046872">
    <property type="term" value="F:metal ion binding"/>
    <property type="evidence" value="ECO:0007669"/>
    <property type="project" value="UniProtKB-KW"/>
</dbReference>
<dbReference type="AlphaFoldDB" id="A0A089QIE3"/>
<evidence type="ECO:0000256" key="2">
    <source>
        <dbReference type="ARBA" id="ARBA00022801"/>
    </source>
</evidence>
<dbReference type="Gene3D" id="3.40.350.10">
    <property type="entry name" value="Creatinase/prolidase N-terminal domain"/>
    <property type="match status" value="1"/>
</dbReference>
<gene>
    <name evidence="6" type="primary">pepQ</name>
    <name evidence="7" type="ORF">DBP89_03000</name>
    <name evidence="6" type="ORF">LSJ_1072c</name>
</gene>
<dbReference type="InterPro" id="IPR036005">
    <property type="entry name" value="Creatinase/aminopeptidase-like"/>
</dbReference>
<dbReference type="PROSITE" id="PS00491">
    <property type="entry name" value="PROLINE_PEPTIDASE"/>
    <property type="match status" value="1"/>
</dbReference>
<dbReference type="InterPro" id="IPR000587">
    <property type="entry name" value="Creatinase_N"/>
</dbReference>
<evidence type="ECO:0000259" key="5">
    <source>
        <dbReference type="Pfam" id="PF01321"/>
    </source>
</evidence>
<organism evidence="6 8">
    <name type="scientific">Ligilactobacillus salivarius</name>
    <dbReference type="NCBI Taxonomy" id="1624"/>
    <lineage>
        <taxon>Bacteria</taxon>
        <taxon>Bacillati</taxon>
        <taxon>Bacillota</taxon>
        <taxon>Bacilli</taxon>
        <taxon>Lactobacillales</taxon>
        <taxon>Lactobacillaceae</taxon>
        <taxon>Ligilactobacillus</taxon>
    </lineage>
</organism>
<dbReference type="EC" id="3.4.13.9" evidence="6"/>
<name>A0A089QIE3_9LACO</name>
<dbReference type="Pfam" id="PF01321">
    <property type="entry name" value="Creatinase_N"/>
    <property type="match status" value="1"/>
</dbReference>
<keyword evidence="1 3" id="KW-0479">Metal-binding</keyword>
<accession>A0A089QIE3</accession>
<dbReference type="PANTHER" id="PTHR46112">
    <property type="entry name" value="AMINOPEPTIDASE"/>
    <property type="match status" value="1"/>
</dbReference>
<dbReference type="SUPFAM" id="SSF55920">
    <property type="entry name" value="Creatinase/aminopeptidase"/>
    <property type="match status" value="1"/>
</dbReference>
<evidence type="ECO:0000259" key="4">
    <source>
        <dbReference type="Pfam" id="PF00557"/>
    </source>
</evidence>
<dbReference type="InterPro" id="IPR000994">
    <property type="entry name" value="Pept_M24"/>
</dbReference>
<dbReference type="InterPro" id="IPR050659">
    <property type="entry name" value="Peptidase_M24B"/>
</dbReference>
<dbReference type="RefSeq" id="WP_003700492.1">
    <property type="nucleotide sequence ID" value="NZ_CABMGV010000001.1"/>
</dbReference>
<dbReference type="Pfam" id="PF00557">
    <property type="entry name" value="Peptidase_M24"/>
    <property type="match status" value="1"/>
</dbReference>
<reference evidence="6 8" key="1">
    <citation type="journal article" date="2014" name="BMC Genomics">
        <title>Unusual genome complexity in Lactobacillus salivarius JCM1046.</title>
        <authorList>
            <person name="Raftis E.J."/>
            <person name="Forde B.M."/>
            <person name="Claesson M.J."/>
            <person name="O'Toole P.W."/>
        </authorList>
    </citation>
    <scope>NUCLEOTIDE SEQUENCE [LARGE SCALE GENOMIC DNA]</scope>
    <source>
        <strain evidence="6 8">JCM1046</strain>
    </source>
</reference>
<keyword evidence="6" id="KW-0224">Dipeptidase</keyword>
<evidence type="ECO:0000256" key="1">
    <source>
        <dbReference type="ARBA" id="ARBA00022723"/>
    </source>
</evidence>
<feature type="domain" description="Peptidase M24" evidence="4">
    <location>
        <begin position="137"/>
        <end position="339"/>
    </location>
</feature>
<dbReference type="Gene3D" id="3.90.230.10">
    <property type="entry name" value="Creatinase/methionine aminopeptidase superfamily"/>
    <property type="match status" value="1"/>
</dbReference>
<keyword evidence="7" id="KW-0645">Protease</keyword>
<feature type="domain" description="Creatinase N-terminal" evidence="5">
    <location>
        <begin position="7"/>
        <end position="129"/>
    </location>
</feature>
<evidence type="ECO:0000313" key="9">
    <source>
        <dbReference type="Proteomes" id="UP000244552"/>
    </source>
</evidence>
<dbReference type="InterPro" id="IPR029149">
    <property type="entry name" value="Creatin/AminoP/Spt16_N"/>
</dbReference>
<evidence type="ECO:0000256" key="3">
    <source>
        <dbReference type="RuleBase" id="RU000590"/>
    </source>
</evidence>
<proteinExistence type="inferred from homology"/>
<dbReference type="Proteomes" id="UP000244552">
    <property type="component" value="Unassembled WGS sequence"/>
</dbReference>
<dbReference type="EMBL" id="CP007646">
    <property type="protein sequence ID" value="AIR10746.1"/>
    <property type="molecule type" value="Genomic_DNA"/>
</dbReference>
<dbReference type="GO" id="GO:0102009">
    <property type="term" value="F:proline dipeptidase activity"/>
    <property type="evidence" value="ECO:0007669"/>
    <property type="project" value="UniProtKB-EC"/>
</dbReference>
<keyword evidence="2 6" id="KW-0378">Hydrolase</keyword>
<comment type="similarity">
    <text evidence="3">Belongs to the peptidase M24B family.</text>
</comment>